<keyword evidence="3" id="KW-0808">Transferase</keyword>
<evidence type="ECO:0000259" key="1">
    <source>
        <dbReference type="Pfam" id="PF13649"/>
    </source>
</evidence>
<keyword evidence="3" id="KW-0489">Methyltransferase</keyword>
<proteinExistence type="predicted"/>
<organism evidence="3 4">
    <name type="scientific">Lysinibacillus contaminans</name>
    <dbReference type="NCBI Taxonomy" id="1293441"/>
    <lineage>
        <taxon>Bacteria</taxon>
        <taxon>Bacillati</taxon>
        <taxon>Bacillota</taxon>
        <taxon>Bacilli</taxon>
        <taxon>Bacillales</taxon>
        <taxon>Bacillaceae</taxon>
        <taxon>Lysinibacillus</taxon>
    </lineage>
</organism>
<sequence>MGALSKRAAGAALMNENITLFACPICTSKMQVREQGSLVCTANHSFDVAKQGYVNMMTHAASSKYSKELFESRKAIIDSGLYDLLEGKIAEKIAGVKTVLDTGCGEGSHLARIMAQLEGAIGVGIDIAKEGILAAARHYNEQIWCVGDLAKSPYAEESFDAILNILSPANYEEFKRLLTPDGCVVKVVPQSGYLQELRTQLYAESEKETYSNAQTVERFKESFADVTVERVTYTVPLAVELLPALLEMTPMGWHKTEGKEITLTEITIDLDILVGRM</sequence>
<dbReference type="Pfam" id="PF21302">
    <property type="entry name" value="Zn_ribbon_RlmA"/>
    <property type="match status" value="1"/>
</dbReference>
<dbReference type="Proteomes" id="UP000050668">
    <property type="component" value="Unassembled WGS sequence"/>
</dbReference>
<gene>
    <name evidence="3" type="ORF">AEA09_15705</name>
</gene>
<evidence type="ECO:0000313" key="3">
    <source>
        <dbReference type="EMBL" id="KOS66942.1"/>
    </source>
</evidence>
<dbReference type="EMBL" id="LGRV01000005">
    <property type="protein sequence ID" value="KOS66942.1"/>
    <property type="molecule type" value="Genomic_DNA"/>
</dbReference>
<evidence type="ECO:0000259" key="2">
    <source>
        <dbReference type="Pfam" id="PF21302"/>
    </source>
</evidence>
<dbReference type="PIRSF" id="PIRSF018249">
    <property type="entry name" value="MyrA_prd"/>
    <property type="match status" value="1"/>
</dbReference>
<reference evidence="4" key="1">
    <citation type="submission" date="2015-07" db="EMBL/GenBank/DDBJ databases">
        <title>Fjat-14205 dsm 2895.</title>
        <authorList>
            <person name="Liu B."/>
            <person name="Wang J."/>
            <person name="Zhu Y."/>
            <person name="Liu G."/>
            <person name="Chen Q."/>
            <person name="Chen Z."/>
            <person name="Lan J."/>
            <person name="Che J."/>
            <person name="Ge C."/>
            <person name="Shi H."/>
            <person name="Pan Z."/>
            <person name="Liu X."/>
        </authorList>
    </citation>
    <scope>NUCLEOTIDE SEQUENCE [LARGE SCALE GENOMIC DNA]</scope>
    <source>
        <strain evidence="4">DSM 25560</strain>
    </source>
</reference>
<feature type="domain" description="23S rRNA (guanine(745)-N(1))-methyltransferase N-terminal" evidence="2">
    <location>
        <begin position="21"/>
        <end position="57"/>
    </location>
</feature>
<dbReference type="InterPro" id="IPR016718">
    <property type="entry name" value="rRNA_m1G-MeTrfase_A_prd"/>
</dbReference>
<keyword evidence="4" id="KW-1185">Reference proteome</keyword>
<name>A0ABR5JXI3_9BACI</name>
<feature type="domain" description="Methyltransferase" evidence="1">
    <location>
        <begin position="99"/>
        <end position="182"/>
    </location>
</feature>
<dbReference type="GO" id="GO:0008168">
    <property type="term" value="F:methyltransferase activity"/>
    <property type="evidence" value="ECO:0007669"/>
    <property type="project" value="UniProtKB-KW"/>
</dbReference>
<dbReference type="InterPro" id="IPR048647">
    <property type="entry name" value="RlmA_N"/>
</dbReference>
<comment type="caution">
    <text evidence="3">The sequence shown here is derived from an EMBL/GenBank/DDBJ whole genome shotgun (WGS) entry which is preliminary data.</text>
</comment>
<accession>A0ABR5JXI3</accession>
<dbReference type="Pfam" id="PF13649">
    <property type="entry name" value="Methyltransf_25"/>
    <property type="match status" value="1"/>
</dbReference>
<dbReference type="Gene3D" id="3.40.50.150">
    <property type="entry name" value="Vaccinia Virus protein VP39"/>
    <property type="match status" value="1"/>
</dbReference>
<dbReference type="CDD" id="cd02440">
    <property type="entry name" value="AdoMet_MTases"/>
    <property type="match status" value="1"/>
</dbReference>
<dbReference type="RefSeq" id="WP_053584899.1">
    <property type="nucleotide sequence ID" value="NZ_LGRV01000005.1"/>
</dbReference>
<dbReference type="InterPro" id="IPR029063">
    <property type="entry name" value="SAM-dependent_MTases_sf"/>
</dbReference>
<dbReference type="InterPro" id="IPR041698">
    <property type="entry name" value="Methyltransf_25"/>
</dbReference>
<evidence type="ECO:0000313" key="4">
    <source>
        <dbReference type="Proteomes" id="UP000050668"/>
    </source>
</evidence>
<dbReference type="GO" id="GO:0032259">
    <property type="term" value="P:methylation"/>
    <property type="evidence" value="ECO:0007669"/>
    <property type="project" value="UniProtKB-KW"/>
</dbReference>
<dbReference type="SUPFAM" id="SSF53335">
    <property type="entry name" value="S-adenosyl-L-methionine-dependent methyltransferases"/>
    <property type="match status" value="1"/>
</dbReference>
<protein>
    <submittedName>
        <fullName evidence="3">SAM-dependent methyltransferase</fullName>
    </submittedName>
</protein>